<evidence type="ECO:0000313" key="4">
    <source>
        <dbReference type="Proteomes" id="UP001593833"/>
    </source>
</evidence>
<reference evidence="3 4" key="1">
    <citation type="submission" date="2024-09" db="EMBL/GenBank/DDBJ databases">
        <authorList>
            <person name="D'Angelo T."/>
        </authorList>
    </citation>
    <scope>NUCLEOTIDE SEQUENCE [LARGE SCALE GENOMIC DNA]</scope>
    <source>
        <strain evidence="3">SAG AM-320-E07</strain>
    </source>
</reference>
<dbReference type="Pfam" id="PF04371">
    <property type="entry name" value="PAD_porph"/>
    <property type="match status" value="1"/>
</dbReference>
<dbReference type="SUPFAM" id="SSF55909">
    <property type="entry name" value="Pentein"/>
    <property type="match status" value="1"/>
</dbReference>
<feature type="chain" id="PRO_5046437683" evidence="2">
    <location>
        <begin position="25"/>
        <end position="1289"/>
    </location>
</feature>
<dbReference type="Proteomes" id="UP001593833">
    <property type="component" value="Unassembled WGS sequence"/>
</dbReference>
<feature type="signal peptide" evidence="2">
    <location>
        <begin position="1"/>
        <end position="24"/>
    </location>
</feature>
<organism evidence="3 4">
    <name type="scientific">Eiseniibacteriota bacterium</name>
    <dbReference type="NCBI Taxonomy" id="2212470"/>
    <lineage>
        <taxon>Bacteria</taxon>
        <taxon>Candidatus Eiseniibacteriota</taxon>
    </lineage>
</organism>
<dbReference type="EMBL" id="JBHPKH010000046">
    <property type="protein sequence ID" value="MFC1572875.1"/>
    <property type="molecule type" value="Genomic_DNA"/>
</dbReference>
<dbReference type="InterPro" id="IPR026444">
    <property type="entry name" value="Secre_tail"/>
</dbReference>
<comment type="caution">
    <text evidence="3">The sequence shown here is derived from an EMBL/GenBank/DDBJ whole genome shotgun (WGS) entry which is preliminary data.</text>
</comment>
<name>A0ABV6YKN0_UNCEI</name>
<keyword evidence="2" id="KW-0732">Signal</keyword>
<gene>
    <name evidence="3" type="ORF">ACFL6M_04670</name>
</gene>
<sequence length="1289" mass="138964">MIRRRPVLAATVIIVLAVLSGQSANPLPPDPPPNPKVIDDFSGTHELVLTVSGAGGLPSDELNRAIDVFNATLNSGVKITIYTTGTQIDYVKEFLGEKKRVTIVELSKQIDNNIFGSGFVRDAMPISIMTKDAAGKKKVKYVIDTPQQGAGLIDVLIGKKILKREDVIRAPFKFDGGHIVTGSGPTGALIYVTDKFYTLNEPSTPEQVNTKITQYLGFPATHIVKLTRPTSEASGHSDMLVRPLPNGKVVVSMPGPGMGEDDEAALNANLTAVTAAVGAENVIQIPTPGESPVENYANAVIVDKKALIPKLRHGAAADQAAKNAYKAALPGYDVVQMNDPTMINHGGSIHCRTGNLAARVEPKKTAGKRGRGGPWLTFDAPTSTLCLTDVEIGLLAGDDPEIQDVTDPQWVDDPLLSEDVILELSCMELDVQRLGEDLAHFTGGTVRFVHDGANVILQGTIEDLMFWQDIDDEFLDIFGVFDELTIDNTIGSSFLAAVEEGITCSRDFYGFYMLSQVDLFDLSDGFTISFEEELDGVGVAFLSRMREPEPTGVFICHYVPEIINTTPPDSWCGQYDELYKINHHSEQVNRIDTETYLWSAWYVLSGFCEDKQFCGCQFGIGEYNPSIWSFDPGSTQPCWPPVATPSGLELPSVGWPGPGEGTALTSTSGPWDGNYLAVYLIAGYAYEYGYSGVIPLTVNHATGEGGFTNCECVPLEFPVCENLLDPGYGGMGINTDGIYAQPCGACCLPGGVCVNTGPNDCADRGGVFYDGGCCESPPLCPGEEGACCFDDGTCVEMEEAQCVVLGVWYGGFCTPNPCPQPLGACCYPDGSCLMQTESDCGDDWMGSGSVCDPNPCLQSTVCCVGDDCHIVGSENACMDLGGEWNSQWDFCLPNPCISLIDYADHDVGKCILTVTNQGILGFMDGSQEEGSGFVYPAADSANCIHIGGLWVGVNPTYVASRDYDADPEKDWTVSSIPNGHIWIDDEGISHQDIHASYTDSSATQPVGLFVDQESWAFGMNDAAKHHASLRFTIRNDAEGARTDLYAGIFLDIDIGNGYENLGGTDSTRNLVYVTDSSGVHVGAQLLDGAGEPPISNLTLVHNETYVWPNAYISEEDKYAFLSAADPGHIMTSGPDLDDYGVLVSAGPFSIDAGEEQLVAFAILGGESLGDLQIHADVAQMIHHRGFDDVREPANPVVRLIHLLPCTPNPFREHTVVRFVLTQPEDISLNVYDVRGRLVRTLASGWHKAQLHTVPWDGYDGRGRLASGGVYFLGFTSGRAMETQRVLRLR</sequence>
<dbReference type="NCBIfam" id="TIGR04183">
    <property type="entry name" value="Por_Secre_tail"/>
    <property type="match status" value="1"/>
</dbReference>
<keyword evidence="1" id="KW-0378">Hydrolase</keyword>
<accession>A0ABV6YKN0</accession>
<keyword evidence="4" id="KW-1185">Reference proteome</keyword>
<evidence type="ECO:0000313" key="3">
    <source>
        <dbReference type="EMBL" id="MFC1572875.1"/>
    </source>
</evidence>
<dbReference type="InterPro" id="IPR007466">
    <property type="entry name" value="Peptidyl-Arg-deiminase_porph"/>
</dbReference>
<dbReference type="Gene3D" id="2.60.40.4070">
    <property type="match status" value="1"/>
</dbReference>
<proteinExistence type="predicted"/>
<protein>
    <submittedName>
        <fullName evidence="3">Agmatine deiminase family protein</fullName>
    </submittedName>
</protein>
<dbReference type="Gene3D" id="3.75.10.10">
    <property type="entry name" value="L-arginine/glycine Amidinotransferase, Chain A"/>
    <property type="match status" value="1"/>
</dbReference>
<evidence type="ECO:0000256" key="1">
    <source>
        <dbReference type="ARBA" id="ARBA00022801"/>
    </source>
</evidence>
<evidence type="ECO:0000256" key="2">
    <source>
        <dbReference type="SAM" id="SignalP"/>
    </source>
</evidence>